<feature type="signal peptide" evidence="1">
    <location>
        <begin position="1"/>
        <end position="25"/>
    </location>
</feature>
<reference evidence="3 4" key="1">
    <citation type="submission" date="2022-06" db="EMBL/GenBank/DDBJ databases">
        <title>Genomic Encyclopedia of Type Strains, Phase I: the one thousand microbial genomes (KMG-I) project.</title>
        <authorList>
            <person name="Kyrpides N."/>
        </authorList>
    </citation>
    <scope>NUCLEOTIDE SEQUENCE [LARGE SCALE GENOMIC DNA]</scope>
    <source>
        <strain evidence="3 4">DSM 43889</strain>
    </source>
</reference>
<evidence type="ECO:0000313" key="4">
    <source>
        <dbReference type="Proteomes" id="UP000791080"/>
    </source>
</evidence>
<evidence type="ECO:0000259" key="2">
    <source>
        <dbReference type="Pfam" id="PF13472"/>
    </source>
</evidence>
<dbReference type="PANTHER" id="PTHR37981">
    <property type="entry name" value="LIPASE 2"/>
    <property type="match status" value="1"/>
</dbReference>
<dbReference type="Proteomes" id="UP000791080">
    <property type="component" value="Unassembled WGS sequence"/>
</dbReference>
<dbReference type="InterPro" id="IPR037460">
    <property type="entry name" value="SEST-like"/>
</dbReference>
<organism evidence="3 4">
    <name type="scientific">Actinoalloteichus caeruleus DSM 43889</name>
    <dbReference type="NCBI Taxonomy" id="1120930"/>
    <lineage>
        <taxon>Bacteria</taxon>
        <taxon>Bacillati</taxon>
        <taxon>Actinomycetota</taxon>
        <taxon>Actinomycetes</taxon>
        <taxon>Pseudonocardiales</taxon>
        <taxon>Pseudonocardiaceae</taxon>
        <taxon>Actinoalloteichus</taxon>
        <taxon>Actinoalloteichus cyanogriseus</taxon>
    </lineage>
</organism>
<keyword evidence="4" id="KW-1185">Reference proteome</keyword>
<evidence type="ECO:0000313" key="3">
    <source>
        <dbReference type="EMBL" id="MCP2331707.1"/>
    </source>
</evidence>
<proteinExistence type="predicted"/>
<dbReference type="PANTHER" id="PTHR37981:SF1">
    <property type="entry name" value="SGNH HYDROLASE-TYPE ESTERASE DOMAIN-CONTAINING PROTEIN"/>
    <property type="match status" value="1"/>
</dbReference>
<accession>A0ABT1JGW5</accession>
<feature type="domain" description="SGNH hydrolase-type esterase" evidence="2">
    <location>
        <begin position="36"/>
        <end position="249"/>
    </location>
</feature>
<feature type="chain" id="PRO_5047450577" evidence="1">
    <location>
        <begin position="26"/>
        <end position="266"/>
    </location>
</feature>
<protein>
    <submittedName>
        <fullName evidence="3">GDSL-like Lipase/Acylhydrolase family protein</fullName>
    </submittedName>
</protein>
<keyword evidence="1" id="KW-0732">Signal</keyword>
<dbReference type="Pfam" id="PF13472">
    <property type="entry name" value="Lipase_GDSL_2"/>
    <property type="match status" value="1"/>
</dbReference>
<dbReference type="CDD" id="cd01823">
    <property type="entry name" value="SEST_like"/>
    <property type="match status" value="1"/>
</dbReference>
<gene>
    <name evidence="3" type="ORF">G443_001977</name>
</gene>
<comment type="caution">
    <text evidence="3">The sequence shown here is derived from an EMBL/GenBank/DDBJ whole genome shotgun (WGS) entry which is preliminary data.</text>
</comment>
<dbReference type="EMBL" id="AUBJ02000001">
    <property type="protein sequence ID" value="MCP2331707.1"/>
    <property type="molecule type" value="Genomic_DNA"/>
</dbReference>
<dbReference type="Gene3D" id="3.40.50.1110">
    <property type="entry name" value="SGNH hydrolase"/>
    <property type="match status" value="1"/>
</dbReference>
<dbReference type="InterPro" id="IPR013830">
    <property type="entry name" value="SGNH_hydro"/>
</dbReference>
<dbReference type="InterPro" id="IPR036514">
    <property type="entry name" value="SGNH_hydro_sf"/>
</dbReference>
<sequence length="266" mass="26705">MRARLLTTLAGAALAVATAVSVAPAAVAQQDLAYAALGDSYVSGTGIGQYDPDSGNCQRSPLAYPELWASENAASLTFAACSGATTDDLLANQIGALDPATDLVSVSIGGNDAGFASVITTCTIGTSQGCADAVAGAQAFIADELPARLDATYAAISSSAPNAEVVVIGYPHLFSAGTCLVSNERRTLLNETADLLADVTNTHAGAAGFTFADARPAFQGRGYCASGAWINGPMLPLTESYHPNANGHANGYLPVLNGAVSSVAAS</sequence>
<dbReference type="RefSeq" id="WP_026418370.1">
    <property type="nucleotide sequence ID" value="NZ_AUBJ02000001.1"/>
</dbReference>
<evidence type="ECO:0000256" key="1">
    <source>
        <dbReference type="SAM" id="SignalP"/>
    </source>
</evidence>
<name>A0ABT1JGW5_ACTCY</name>
<dbReference type="SUPFAM" id="SSF52266">
    <property type="entry name" value="SGNH hydrolase"/>
    <property type="match status" value="1"/>
</dbReference>